<sequence>EPGHIGPVGSINPFFRPKLDPVHSVLGQLVVRYATAQSSRFGRQFHSRRRLHVQPFLVRPECRLRAKSLHLPVKFLRRRSFMLPLSTKLQFG</sequence>
<dbReference type="WBParaSite" id="nRc.2.0.1.t44935-RA">
    <property type="protein sequence ID" value="nRc.2.0.1.t44935-RA"/>
    <property type="gene ID" value="nRc.2.0.1.g44935"/>
</dbReference>
<organism evidence="1 2">
    <name type="scientific">Romanomermis culicivorax</name>
    <name type="common">Nematode worm</name>
    <dbReference type="NCBI Taxonomy" id="13658"/>
    <lineage>
        <taxon>Eukaryota</taxon>
        <taxon>Metazoa</taxon>
        <taxon>Ecdysozoa</taxon>
        <taxon>Nematoda</taxon>
        <taxon>Enoplea</taxon>
        <taxon>Dorylaimia</taxon>
        <taxon>Mermithida</taxon>
        <taxon>Mermithoidea</taxon>
        <taxon>Mermithidae</taxon>
        <taxon>Romanomermis</taxon>
    </lineage>
</organism>
<accession>A0A915L583</accession>
<evidence type="ECO:0000313" key="1">
    <source>
        <dbReference type="Proteomes" id="UP000887565"/>
    </source>
</evidence>
<protein>
    <submittedName>
        <fullName evidence="2">Uncharacterized protein</fullName>
    </submittedName>
</protein>
<proteinExistence type="predicted"/>
<name>A0A915L583_ROMCU</name>
<dbReference type="Proteomes" id="UP000887565">
    <property type="component" value="Unplaced"/>
</dbReference>
<dbReference type="AlphaFoldDB" id="A0A915L583"/>
<reference evidence="2" key="1">
    <citation type="submission" date="2022-11" db="UniProtKB">
        <authorList>
            <consortium name="WormBaseParasite"/>
        </authorList>
    </citation>
    <scope>IDENTIFICATION</scope>
</reference>
<keyword evidence="1" id="KW-1185">Reference proteome</keyword>
<evidence type="ECO:0000313" key="2">
    <source>
        <dbReference type="WBParaSite" id="nRc.2.0.1.t44935-RA"/>
    </source>
</evidence>